<keyword evidence="3" id="KW-1185">Reference proteome</keyword>
<organism evidence="2 3">
    <name type="scientific">Fulvitalea axinellae</name>
    <dbReference type="NCBI Taxonomy" id="1182444"/>
    <lineage>
        <taxon>Bacteria</taxon>
        <taxon>Pseudomonadati</taxon>
        <taxon>Bacteroidota</taxon>
        <taxon>Cytophagia</taxon>
        <taxon>Cytophagales</taxon>
        <taxon>Persicobacteraceae</taxon>
        <taxon>Fulvitalea</taxon>
    </lineage>
</organism>
<dbReference type="AlphaFoldDB" id="A0AAU9CRY0"/>
<proteinExistence type="predicted"/>
<dbReference type="EMBL" id="AP025321">
    <property type="protein sequence ID" value="BDD12883.1"/>
    <property type="molecule type" value="Genomic_DNA"/>
</dbReference>
<keyword evidence="1" id="KW-0175">Coiled coil</keyword>
<dbReference type="RefSeq" id="WP_338396074.1">
    <property type="nucleotide sequence ID" value="NZ_AP025321.1"/>
</dbReference>
<dbReference type="Proteomes" id="UP001348817">
    <property type="component" value="Plasmid pFA7"/>
</dbReference>
<evidence type="ECO:0000313" key="3">
    <source>
        <dbReference type="Proteomes" id="UP001348817"/>
    </source>
</evidence>
<sequence length="427" mass="47372">MIRFTVHFFISTLFFVFASAGLFGQKKVQLEGGESADGLLYHSDGKFSIGTKTNKYETRTQFTIEPPIHTGGPWRYATQDIENYAFLHHYYGSQYIMTLKHTGNVGIGVSDPEATLDVKGGNGGYSGPTLNLRSDSNNSAWSLIHLKGGTFDDVNDYMIGRGRSDFHSGRALTLHVPSRSSFYGGEGEYPKISFVSSGGQSLGYVESETGNWYMKGNVGVGYTSPKTKLHIIGDPTMPDKYGALVIGPTGDKANLRMGYTDDYSWIQAHGSRPLYINYIGNNTILNRNGGGVAIGMDNPGEYQLAVKGKVKAQEIKVSLVGWSDFVFEKDYDLPSLSEVEAHIKEKGHLEHIPSAGEVEKEGVDLGAMDAKLLRKIEELTLYAIEQEKRIKELEVRNKAVETENRRLKGMEEDIKLLRQMILDIKKQ</sequence>
<keyword evidence="2" id="KW-0614">Plasmid</keyword>
<feature type="coiled-coil region" evidence="1">
    <location>
        <begin position="376"/>
        <end position="427"/>
    </location>
</feature>
<protein>
    <submittedName>
        <fullName evidence="2">Uncharacterized protein</fullName>
    </submittedName>
</protein>
<dbReference type="KEGG" id="fax:FUAX_53150"/>
<gene>
    <name evidence="2" type="ORF">FUAX_53150</name>
</gene>
<geneLocation type="plasmid" evidence="2 3">
    <name>pFA7</name>
</geneLocation>
<evidence type="ECO:0000313" key="2">
    <source>
        <dbReference type="EMBL" id="BDD12883.1"/>
    </source>
</evidence>
<evidence type="ECO:0000256" key="1">
    <source>
        <dbReference type="SAM" id="Coils"/>
    </source>
</evidence>
<name>A0AAU9CRY0_9BACT</name>
<accession>A0AAU9CRY0</accession>
<reference evidence="2 3" key="1">
    <citation type="submission" date="2021-12" db="EMBL/GenBank/DDBJ databases">
        <title>Genome sequencing of bacteria with rrn-lacking chromosome and rrn-plasmid.</title>
        <authorList>
            <person name="Anda M."/>
            <person name="Iwasaki W."/>
        </authorList>
    </citation>
    <scope>NUCLEOTIDE SEQUENCE [LARGE SCALE GENOMIC DNA]</scope>
    <source>
        <strain evidence="2 3">DSM 100852</strain>
        <plasmid evidence="2 3">pFA7</plasmid>
    </source>
</reference>